<dbReference type="Proteomes" id="UP000000560">
    <property type="component" value="Chromosome V"/>
</dbReference>
<dbReference type="OrthoDB" id="4757558at2759"/>
<feature type="compositionally biased region" description="Polar residues" evidence="1">
    <location>
        <begin position="138"/>
        <end position="147"/>
    </location>
</feature>
<dbReference type="HOGENOM" id="CLU_303649_0_0_1"/>
<dbReference type="KEGG" id="ani:ANIA_05615"/>
<feature type="compositionally biased region" description="Low complexity" evidence="1">
    <location>
        <begin position="424"/>
        <end position="441"/>
    </location>
</feature>
<keyword evidence="3" id="KW-1185">Reference proteome</keyword>
<accession>C8VFY3</accession>
<organism evidence="2 3">
    <name type="scientific">Emericella nidulans (strain FGSC A4 / ATCC 38163 / CBS 112.46 / NRRL 194 / M139)</name>
    <name type="common">Aspergillus nidulans</name>
    <dbReference type="NCBI Taxonomy" id="227321"/>
    <lineage>
        <taxon>Eukaryota</taxon>
        <taxon>Fungi</taxon>
        <taxon>Dikarya</taxon>
        <taxon>Ascomycota</taxon>
        <taxon>Pezizomycotina</taxon>
        <taxon>Eurotiomycetes</taxon>
        <taxon>Eurotiomycetidae</taxon>
        <taxon>Eurotiales</taxon>
        <taxon>Aspergillaceae</taxon>
        <taxon>Aspergillus</taxon>
        <taxon>Aspergillus subgen. Nidulantes</taxon>
    </lineage>
</organism>
<feature type="compositionally biased region" description="Low complexity" evidence="1">
    <location>
        <begin position="582"/>
        <end position="603"/>
    </location>
</feature>
<feature type="compositionally biased region" description="Polar residues" evidence="1">
    <location>
        <begin position="572"/>
        <end position="581"/>
    </location>
</feature>
<feature type="compositionally biased region" description="Basic residues" evidence="1">
    <location>
        <begin position="216"/>
        <end position="229"/>
    </location>
</feature>
<feature type="compositionally biased region" description="Basic and acidic residues" evidence="1">
    <location>
        <begin position="377"/>
        <end position="389"/>
    </location>
</feature>
<protein>
    <submittedName>
        <fullName evidence="2">Uncharacterized protein</fullName>
    </submittedName>
</protein>
<dbReference type="RefSeq" id="XP_663219.1">
    <property type="nucleotide sequence ID" value="XM_658127.1"/>
</dbReference>
<reference evidence="3" key="2">
    <citation type="journal article" date="2009" name="Fungal Genet. Biol.">
        <title>The 2008 update of the Aspergillus nidulans genome annotation: a community effort.</title>
        <authorList>
            <person name="Wortman J.R."/>
            <person name="Gilsenan J.M."/>
            <person name="Joardar V."/>
            <person name="Deegan J."/>
            <person name="Clutterbuck J."/>
            <person name="Andersen M.R."/>
            <person name="Archer D."/>
            <person name="Bencina M."/>
            <person name="Braus G."/>
            <person name="Coutinho P."/>
            <person name="von Dohren H."/>
            <person name="Doonan J."/>
            <person name="Driessen A.J."/>
            <person name="Durek P."/>
            <person name="Espeso E."/>
            <person name="Fekete E."/>
            <person name="Flipphi M."/>
            <person name="Estrada C.G."/>
            <person name="Geysens S."/>
            <person name="Goldman G."/>
            <person name="de Groot P.W."/>
            <person name="Hansen K."/>
            <person name="Harris S.D."/>
            <person name="Heinekamp T."/>
            <person name="Helmstaedt K."/>
            <person name="Henrissat B."/>
            <person name="Hofmann G."/>
            <person name="Homan T."/>
            <person name="Horio T."/>
            <person name="Horiuchi H."/>
            <person name="James S."/>
            <person name="Jones M."/>
            <person name="Karaffa L."/>
            <person name="Karanyi Z."/>
            <person name="Kato M."/>
            <person name="Keller N."/>
            <person name="Kelly D.E."/>
            <person name="Kiel J.A."/>
            <person name="Kim J.M."/>
            <person name="van der Klei I.J."/>
            <person name="Klis F.M."/>
            <person name="Kovalchuk A."/>
            <person name="Krasevec N."/>
            <person name="Kubicek C.P."/>
            <person name="Liu B."/>
            <person name="Maccabe A."/>
            <person name="Meyer V."/>
            <person name="Mirabito P."/>
            <person name="Miskei M."/>
            <person name="Mos M."/>
            <person name="Mullins J."/>
            <person name="Nelson D.R."/>
            <person name="Nielsen J."/>
            <person name="Oakley B.R."/>
            <person name="Osmani S.A."/>
            <person name="Pakula T."/>
            <person name="Paszewski A."/>
            <person name="Paulsen I."/>
            <person name="Pilsyk S."/>
            <person name="Pocsi I."/>
            <person name="Punt P.J."/>
            <person name="Ram A.F."/>
            <person name="Ren Q."/>
            <person name="Robellet X."/>
            <person name="Robson G."/>
            <person name="Seiboth B."/>
            <person name="van Solingen P."/>
            <person name="Specht T."/>
            <person name="Sun J."/>
            <person name="Taheri-Talesh N."/>
            <person name="Takeshita N."/>
            <person name="Ussery D."/>
            <person name="vanKuyk P.A."/>
            <person name="Visser H."/>
            <person name="van de Vondervoort P.J."/>
            <person name="de Vries R.P."/>
            <person name="Walton J."/>
            <person name="Xiang X."/>
            <person name="Xiong Y."/>
            <person name="Zeng A.P."/>
            <person name="Brandt B.W."/>
            <person name="Cornell M.J."/>
            <person name="van den Hondel C.A."/>
            <person name="Visser J."/>
            <person name="Oliver S.G."/>
            <person name="Turner G."/>
        </authorList>
    </citation>
    <scope>GENOME REANNOTATION</scope>
    <source>
        <strain evidence="3">FGSC A4 / ATCC 38163 / CBS 112.46 / NRRL 194 / M139</strain>
    </source>
</reference>
<feature type="compositionally biased region" description="Basic and acidic residues" evidence="1">
    <location>
        <begin position="401"/>
        <end position="419"/>
    </location>
</feature>
<accession>Q5B1G5</accession>
<reference evidence="3" key="1">
    <citation type="journal article" date="2005" name="Nature">
        <title>Sequencing of Aspergillus nidulans and comparative analysis with A. fumigatus and A. oryzae.</title>
        <authorList>
            <person name="Galagan J.E."/>
            <person name="Calvo S.E."/>
            <person name="Cuomo C."/>
            <person name="Ma L.J."/>
            <person name="Wortman J.R."/>
            <person name="Batzoglou S."/>
            <person name="Lee S.I."/>
            <person name="Basturkmen M."/>
            <person name="Spevak C.C."/>
            <person name="Clutterbuck J."/>
            <person name="Kapitonov V."/>
            <person name="Jurka J."/>
            <person name="Scazzocchio C."/>
            <person name="Farman M."/>
            <person name="Butler J."/>
            <person name="Purcell S."/>
            <person name="Harris S."/>
            <person name="Braus G.H."/>
            <person name="Draht O."/>
            <person name="Busch S."/>
            <person name="D'Enfert C."/>
            <person name="Bouchier C."/>
            <person name="Goldman G.H."/>
            <person name="Bell-Pedersen D."/>
            <person name="Griffiths-Jones S."/>
            <person name="Doonan J.H."/>
            <person name="Yu J."/>
            <person name="Vienken K."/>
            <person name="Pain A."/>
            <person name="Freitag M."/>
            <person name="Selker E.U."/>
            <person name="Archer D.B."/>
            <person name="Penalva M.A."/>
            <person name="Oakley B.R."/>
            <person name="Momany M."/>
            <person name="Tanaka T."/>
            <person name="Kumagai T."/>
            <person name="Asai K."/>
            <person name="Machida M."/>
            <person name="Nierman W.C."/>
            <person name="Denning D.W."/>
            <person name="Caddick M."/>
            <person name="Hynes M."/>
            <person name="Paoletti M."/>
            <person name="Fischer R."/>
            <person name="Miller B."/>
            <person name="Dyer P."/>
            <person name="Sachs M.S."/>
            <person name="Osmani S.A."/>
            <person name="Birren B.W."/>
        </authorList>
    </citation>
    <scope>NUCLEOTIDE SEQUENCE [LARGE SCALE GENOMIC DNA]</scope>
    <source>
        <strain evidence="3">FGSC A4 / ATCC 38163 / CBS 112.46 / NRRL 194 / M139</strain>
    </source>
</reference>
<feature type="compositionally biased region" description="Polar residues" evidence="1">
    <location>
        <begin position="239"/>
        <end position="254"/>
    </location>
</feature>
<feature type="compositionally biased region" description="Polar residues" evidence="1">
    <location>
        <begin position="461"/>
        <end position="479"/>
    </location>
</feature>
<gene>
    <name evidence="2" type="ORF">ANIA_05615</name>
</gene>
<proteinExistence type="predicted"/>
<evidence type="ECO:0000256" key="1">
    <source>
        <dbReference type="SAM" id="MobiDB-lite"/>
    </source>
</evidence>
<sequence length="980" mass="106478">MSFLLTAYSQRAEASSSLYCIRLNVQMAPRKKTSSHAVPWRSGKKAGKKGNVRNRNQMKASPDAPASPDVTSKFEEPSVQPSPLESECEGKDEFHYASSRPGDQIESRSPKAARLRRRSHSLPSTSQSQIASHDDSESASAGNNTANDFQTHTEAIYLLRARTLSGSSDPGPPSEAYLQSSTENKTFVSAEDTPGSASEGTMAFMKASLLDFMSDKRKKNKSKGKKKGKNVPVEEHGENSSTPAKNNTGSSVTVEEQAGELSEAFEKGNSAELALREKGTSQDCYEAGLAAEKQLINDQYPNDNAKGKGKQRVEALETEASDNNTTLSPLEQPSVQRKVHAADNATDGAETSPSNDGRLPSIESSLGQKNTDASKAVTEEPKSCSEKDATLPSSEFLSVQKHADPSKAQTDEPKIHTDPRNSGATTSASELAEPSSPELSATQKTTDADNAVAGEPKVPTGTENSKSSTSLFGQSSVKHTSPMIEKLPVLIEGEIQHDSVPIAGSESPVLRASTPRSSGTASNSTAWTPSASASTPRTTTAASAPSSAHRTKDKGRGKVAGNVTGLAPPTAASASGLSPQVISNHAHPSPSASTSSRSISSSTTDIEHRGRGKITSKKPSNFFWQLDSHGFPCAKTGCSARCNLWDGATVICPKCGPYSETRYCSRAHLLQDIKAHWTICGQAVFTYPCKESTIPRDVREAPPLIPCLYGFDTPERHRQAVHFNMNHREGDYFIFSDWVDMVNKGALKKSDNDKEKVKLRCSSRIIHVVRFEDAQERDRFRRVLAAVLFGLSPSASSHTLCFKGLYNNWYKVTIENPAITDYLYRLIRDHIRSTTNDSPVNPLLSLESSLKYQMNKEFSITIQPCITGKRHACPTDWTGRSRRFCTDEVCRSEYKPLLGQRSGGGHKMRIEELESSYWILRAARITHPSVPNALERMIGKGFLEEDGHFGVEEEDRKIYCRGDGWDGAGAGDMDIEGVTC</sequence>
<dbReference type="eggNOG" id="ENOG502RMJ5">
    <property type="taxonomic scope" value="Eukaryota"/>
</dbReference>
<evidence type="ECO:0000313" key="2">
    <source>
        <dbReference type="EMBL" id="CBF81545.1"/>
    </source>
</evidence>
<dbReference type="InParanoid" id="Q5B1G5"/>
<feature type="compositionally biased region" description="Polar residues" evidence="1">
    <location>
        <begin position="177"/>
        <end position="187"/>
    </location>
</feature>
<feature type="compositionally biased region" description="Polar residues" evidence="1">
    <location>
        <begin position="121"/>
        <end position="131"/>
    </location>
</feature>
<feature type="region of interest" description="Disordered" evidence="1">
    <location>
        <begin position="296"/>
        <end position="479"/>
    </location>
</feature>
<feature type="region of interest" description="Disordered" evidence="1">
    <location>
        <begin position="215"/>
        <end position="267"/>
    </location>
</feature>
<dbReference type="OMA" id="NTANDFQ"/>
<dbReference type="AlphaFoldDB" id="Q5B1G5"/>
<feature type="compositionally biased region" description="Low complexity" evidence="1">
    <location>
        <begin position="520"/>
        <end position="548"/>
    </location>
</feature>
<name>Q5B1G5_EMENI</name>
<evidence type="ECO:0000313" key="3">
    <source>
        <dbReference type="Proteomes" id="UP000000560"/>
    </source>
</evidence>
<dbReference type="EMBL" id="BN001305">
    <property type="protein sequence ID" value="CBF81545.1"/>
    <property type="molecule type" value="Genomic_DNA"/>
</dbReference>
<feature type="compositionally biased region" description="Polar residues" evidence="1">
    <location>
        <begin position="362"/>
        <end position="373"/>
    </location>
</feature>
<dbReference type="GeneID" id="2871906"/>
<feature type="compositionally biased region" description="Basic residues" evidence="1">
    <location>
        <begin position="111"/>
        <end position="120"/>
    </location>
</feature>
<feature type="compositionally biased region" description="Polar residues" evidence="1">
    <location>
        <begin position="321"/>
        <end position="335"/>
    </location>
</feature>
<feature type="region of interest" description="Disordered" evidence="1">
    <location>
        <begin position="502"/>
        <end position="614"/>
    </location>
</feature>
<feature type="region of interest" description="Disordered" evidence="1">
    <location>
        <begin position="164"/>
        <end position="199"/>
    </location>
</feature>
<feature type="region of interest" description="Disordered" evidence="1">
    <location>
        <begin position="30"/>
        <end position="147"/>
    </location>
</feature>
<feature type="compositionally biased region" description="Basic residues" evidence="1">
    <location>
        <begin position="42"/>
        <end position="52"/>
    </location>
</feature>